<sequence>MDDTARRAIDRALMPLVVSTGAWGVVDAHWLPGPDGTPVVWLRTRTEIERVALEAQPWVEAQVRVILTRLSVDYPIVARTRFEITSLERQRNLFGDGLPA</sequence>
<reference evidence="1 2" key="1">
    <citation type="submission" date="2023-06" db="EMBL/GenBank/DDBJ databases">
        <title>Rock-solubilizing bacteria, Microbacterium invictum, promotes re-establishment of vegetation in rocky wasteland by accelerating rock bio-weathering and reshaping soil bacterial community.</title>
        <authorList>
            <person name="Liu C."/>
        </authorList>
    </citation>
    <scope>NUCLEOTIDE SEQUENCE [LARGE SCALE GENOMIC DNA]</scope>
    <source>
        <strain evidence="1 2">X-18</strain>
    </source>
</reference>
<evidence type="ECO:0000313" key="2">
    <source>
        <dbReference type="Proteomes" id="UP001324533"/>
    </source>
</evidence>
<proteinExistence type="predicted"/>
<name>A0ABZ0V7H1_9MICO</name>
<dbReference type="RefSeq" id="WP_322409687.1">
    <property type="nucleotide sequence ID" value="NZ_CP139779.1"/>
</dbReference>
<protein>
    <recommendedName>
        <fullName evidence="3">Pyridoxamine 5'-phosphate oxidase putative domain-containing protein</fullName>
    </recommendedName>
</protein>
<gene>
    <name evidence="1" type="ORF">T9R20_12790</name>
</gene>
<evidence type="ECO:0008006" key="3">
    <source>
        <dbReference type="Google" id="ProtNLM"/>
    </source>
</evidence>
<dbReference type="Proteomes" id="UP001324533">
    <property type="component" value="Chromosome"/>
</dbReference>
<dbReference type="EMBL" id="CP139779">
    <property type="protein sequence ID" value="WQB69566.1"/>
    <property type="molecule type" value="Genomic_DNA"/>
</dbReference>
<keyword evidence="2" id="KW-1185">Reference proteome</keyword>
<accession>A0ABZ0V7H1</accession>
<organism evidence="1 2">
    <name type="scientific">Microbacterium invictum</name>
    <dbReference type="NCBI Taxonomy" id="515415"/>
    <lineage>
        <taxon>Bacteria</taxon>
        <taxon>Bacillati</taxon>
        <taxon>Actinomycetota</taxon>
        <taxon>Actinomycetes</taxon>
        <taxon>Micrococcales</taxon>
        <taxon>Microbacteriaceae</taxon>
        <taxon>Microbacterium</taxon>
    </lineage>
</organism>
<evidence type="ECO:0000313" key="1">
    <source>
        <dbReference type="EMBL" id="WQB69566.1"/>
    </source>
</evidence>